<dbReference type="SUPFAM" id="SSF51110">
    <property type="entry name" value="alpha-D-mannose-specific plant lectins"/>
    <property type="match status" value="1"/>
</dbReference>
<feature type="region of interest" description="Disordered" evidence="1">
    <location>
        <begin position="1"/>
        <end position="54"/>
    </location>
</feature>
<keyword evidence="4" id="KW-1185">Reference proteome</keyword>
<dbReference type="InterPro" id="IPR001480">
    <property type="entry name" value="Bulb-type_lectin_dom"/>
</dbReference>
<feature type="region of interest" description="Disordered" evidence="1">
    <location>
        <begin position="113"/>
        <end position="143"/>
    </location>
</feature>
<organism evidence="3 4">
    <name type="scientific">Nocardia jiangxiensis</name>
    <dbReference type="NCBI Taxonomy" id="282685"/>
    <lineage>
        <taxon>Bacteria</taxon>
        <taxon>Bacillati</taxon>
        <taxon>Actinomycetota</taxon>
        <taxon>Actinomycetes</taxon>
        <taxon>Mycobacteriales</taxon>
        <taxon>Nocardiaceae</taxon>
        <taxon>Nocardia</taxon>
    </lineage>
</organism>
<dbReference type="RefSeq" id="WP_051194334.1">
    <property type="nucleotide sequence ID" value="NZ_JBIAQY010000028.1"/>
</dbReference>
<reference evidence="3 4" key="1">
    <citation type="submission" date="2024-10" db="EMBL/GenBank/DDBJ databases">
        <title>The Natural Products Discovery Center: Release of the First 8490 Sequenced Strains for Exploring Actinobacteria Biosynthetic Diversity.</title>
        <authorList>
            <person name="Kalkreuter E."/>
            <person name="Kautsar S.A."/>
            <person name="Yang D."/>
            <person name="Bader C.D."/>
            <person name="Teijaro C.N."/>
            <person name="Fluegel L."/>
            <person name="Davis C.M."/>
            <person name="Simpson J.R."/>
            <person name="Lauterbach L."/>
            <person name="Steele A.D."/>
            <person name="Gui C."/>
            <person name="Meng S."/>
            <person name="Li G."/>
            <person name="Viehrig K."/>
            <person name="Ye F."/>
            <person name="Su P."/>
            <person name="Kiefer A.F."/>
            <person name="Nichols A."/>
            <person name="Cepeda A.J."/>
            <person name="Yan W."/>
            <person name="Fan B."/>
            <person name="Jiang Y."/>
            <person name="Adhikari A."/>
            <person name="Zheng C.-J."/>
            <person name="Schuster L."/>
            <person name="Cowan T.M."/>
            <person name="Smanski M.J."/>
            <person name="Chevrette M.G."/>
            <person name="De Carvalho L.P.S."/>
            <person name="Shen B."/>
        </authorList>
    </citation>
    <scope>NUCLEOTIDE SEQUENCE [LARGE SCALE GENOMIC DNA]</scope>
    <source>
        <strain evidence="3 4">NPDC002593</strain>
    </source>
</reference>
<sequence>MNSHDVDNDSTTAQSAFEDSAPVARITPERPLHRRNDSGEVTHRIERSPDGSLRGAEKNMSYLVATAALAQWMEQDGAVLTWLPRPEDGEFAVCLLDVDGNMLWRTRSEAWTEVPPPARPHDHNGPALGAGSRLRRQSLTSPSGSHTLLHHDNGDLVLYCNATHTAVWATGTDWIGDGWLDLTLDGDLVLRTSCGASVWRSGTADRGVAQLTVQDDGALALLDAAGTAVWQIGDHAPCTGTGHTPPRGEMLRRGQTLRGQSLTSVDGGAVLSQQPGNGIRLFEPDGYQAWVSDSVRKAAELALDDDGFLRVRDAQGAVLEELGGPADHLVVVPGGEIRLRTDAGEVLWRAGRYVFDGPDAIPVAPARPLTPAALEAVFNTRSTPIVRTDFSDDDAWERAWRDITRLRKYWDDEVVLDGTLVALPEFDGWTGADLATMLSEVDMHAVVLTVDAVTLASPEHPVLVTELDPEPAEKQDEPRSFRATPHALLDAVLQLSIANFDWEDFSESVDEDGILRTSTAD</sequence>
<proteinExistence type="predicted"/>
<accession>A0ABW6SEC2</accession>
<dbReference type="Proteomes" id="UP001601992">
    <property type="component" value="Unassembled WGS sequence"/>
</dbReference>
<dbReference type="PROSITE" id="PS50927">
    <property type="entry name" value="BULB_LECTIN"/>
    <property type="match status" value="1"/>
</dbReference>
<dbReference type="EMBL" id="JBIAQY010000028">
    <property type="protein sequence ID" value="MFF3574620.1"/>
    <property type="molecule type" value="Genomic_DNA"/>
</dbReference>
<dbReference type="Gene3D" id="2.90.10.30">
    <property type="match status" value="1"/>
</dbReference>
<comment type="caution">
    <text evidence="3">The sequence shown here is derived from an EMBL/GenBank/DDBJ whole genome shotgun (WGS) entry which is preliminary data.</text>
</comment>
<protein>
    <submittedName>
        <fullName evidence="3">DUF6924 domain-containing protein</fullName>
    </submittedName>
</protein>
<dbReference type="InterPro" id="IPR053832">
    <property type="entry name" value="DUF6924"/>
</dbReference>
<feature type="compositionally biased region" description="Basic and acidic residues" evidence="1">
    <location>
        <begin position="27"/>
        <end position="49"/>
    </location>
</feature>
<dbReference type="Pfam" id="PF21962">
    <property type="entry name" value="DUF6924"/>
    <property type="match status" value="1"/>
</dbReference>
<gene>
    <name evidence="3" type="ORF">ACFYXQ_43410</name>
</gene>
<evidence type="ECO:0000313" key="3">
    <source>
        <dbReference type="EMBL" id="MFF3574620.1"/>
    </source>
</evidence>
<dbReference type="SMART" id="SM00108">
    <property type="entry name" value="B_lectin"/>
    <property type="match status" value="1"/>
</dbReference>
<dbReference type="InterPro" id="IPR036426">
    <property type="entry name" value="Bulb-type_lectin_dom_sf"/>
</dbReference>
<evidence type="ECO:0000313" key="4">
    <source>
        <dbReference type="Proteomes" id="UP001601992"/>
    </source>
</evidence>
<evidence type="ECO:0000256" key="1">
    <source>
        <dbReference type="SAM" id="MobiDB-lite"/>
    </source>
</evidence>
<name>A0ABW6SEC2_9NOCA</name>
<feature type="compositionally biased region" description="Polar residues" evidence="1">
    <location>
        <begin position="8"/>
        <end position="17"/>
    </location>
</feature>
<evidence type="ECO:0000259" key="2">
    <source>
        <dbReference type="PROSITE" id="PS50927"/>
    </source>
</evidence>
<feature type="domain" description="Bulb-type lectin" evidence="2">
    <location>
        <begin position="124"/>
        <end position="234"/>
    </location>
</feature>